<dbReference type="PROSITE" id="PS50158">
    <property type="entry name" value="ZF_CCHC"/>
    <property type="match status" value="1"/>
</dbReference>
<keyword evidence="1" id="KW-0862">Zinc</keyword>
<feature type="region of interest" description="Disordered" evidence="3">
    <location>
        <begin position="255"/>
        <end position="291"/>
    </location>
</feature>
<evidence type="ECO:0000256" key="1">
    <source>
        <dbReference type="PROSITE-ProRule" id="PRU00723"/>
    </source>
</evidence>
<dbReference type="InterPro" id="IPR000571">
    <property type="entry name" value="Znf_CCCH"/>
</dbReference>
<feature type="compositionally biased region" description="Low complexity" evidence="3">
    <location>
        <begin position="259"/>
        <end position="270"/>
    </location>
</feature>
<keyword evidence="2" id="KW-0175">Coiled coil</keyword>
<evidence type="ECO:0000256" key="3">
    <source>
        <dbReference type="SAM" id="MobiDB-lite"/>
    </source>
</evidence>
<evidence type="ECO:0000259" key="5">
    <source>
        <dbReference type="PROSITE" id="PS50158"/>
    </source>
</evidence>
<feature type="domain" description="CCHC-type" evidence="5">
    <location>
        <begin position="218"/>
        <end position="233"/>
    </location>
</feature>
<organism evidence="6 7">
    <name type="scientific">Durusdinium trenchii</name>
    <dbReference type="NCBI Taxonomy" id="1381693"/>
    <lineage>
        <taxon>Eukaryota</taxon>
        <taxon>Sar</taxon>
        <taxon>Alveolata</taxon>
        <taxon>Dinophyceae</taxon>
        <taxon>Suessiales</taxon>
        <taxon>Symbiodiniaceae</taxon>
        <taxon>Durusdinium</taxon>
    </lineage>
</organism>
<comment type="caution">
    <text evidence="6">The sequence shown here is derived from an EMBL/GenBank/DDBJ whole genome shotgun (WGS) entry which is preliminary data.</text>
</comment>
<dbReference type="EMBL" id="CAXAMN010025428">
    <property type="protein sequence ID" value="CAK9095099.1"/>
    <property type="molecule type" value="Genomic_DNA"/>
</dbReference>
<evidence type="ECO:0000259" key="4">
    <source>
        <dbReference type="PROSITE" id="PS50103"/>
    </source>
</evidence>
<name>A0ABP0R3E1_9DINO</name>
<reference evidence="6 7" key="1">
    <citation type="submission" date="2024-02" db="EMBL/GenBank/DDBJ databases">
        <authorList>
            <person name="Chen Y."/>
            <person name="Shah S."/>
            <person name="Dougan E. K."/>
            <person name="Thang M."/>
            <person name="Chan C."/>
        </authorList>
    </citation>
    <scope>NUCLEOTIDE SEQUENCE [LARGE SCALE GENOMIC DNA]</scope>
</reference>
<dbReference type="InterPro" id="IPR001878">
    <property type="entry name" value="Znf_CCHC"/>
</dbReference>
<gene>
    <name evidence="6" type="ORF">CCMP2556_LOCUS45319</name>
</gene>
<dbReference type="PROSITE" id="PS50103">
    <property type="entry name" value="ZF_C3H1"/>
    <property type="match status" value="1"/>
</dbReference>
<evidence type="ECO:0000313" key="6">
    <source>
        <dbReference type="EMBL" id="CAK9095099.1"/>
    </source>
</evidence>
<feature type="zinc finger region" description="C3H1-type" evidence="1">
    <location>
        <begin position="183"/>
        <end position="211"/>
    </location>
</feature>
<feature type="domain" description="C3H1-type" evidence="4">
    <location>
        <begin position="183"/>
        <end position="211"/>
    </location>
</feature>
<proteinExistence type="predicted"/>
<feature type="coiled-coil region" evidence="2">
    <location>
        <begin position="890"/>
        <end position="948"/>
    </location>
</feature>
<evidence type="ECO:0000256" key="2">
    <source>
        <dbReference type="SAM" id="Coils"/>
    </source>
</evidence>
<dbReference type="Proteomes" id="UP001642484">
    <property type="component" value="Unassembled WGS sequence"/>
</dbReference>
<accession>A0ABP0R3E1</accession>
<protein>
    <submittedName>
        <fullName evidence="6">Uncharacterized protein</fullName>
    </submittedName>
</protein>
<keyword evidence="1" id="KW-0479">Metal-binding</keyword>
<keyword evidence="1" id="KW-0863">Zinc-finger</keyword>
<feature type="region of interest" description="Disordered" evidence="3">
    <location>
        <begin position="846"/>
        <end position="877"/>
    </location>
</feature>
<evidence type="ECO:0000313" key="7">
    <source>
        <dbReference type="Proteomes" id="UP001642484"/>
    </source>
</evidence>
<sequence>MLLNAVPAGVRAEILASRTTSSTEVMFALFRRYQPGGLAERSRLLRSLVDPKTPGSVQELLETLRGWRRSLRRAQELDITTPDATLLLGAVDRMSTPVVRASSQAAFRVSSTRAALGVDVTPTLASVLGFADSLLAEAETIAFGETGPCEEVMKTAPTVKVKALATALEEKVDKSSTYKGKNDNAEKVCRFWGSEEGCRRGQDCKFKHDWANIDKKGRCFGCSAQGHAKKDCPVTKQKGTTPEKPAVKMMKEKNVQPSVKTETVEPTVKTGGSEAGDQTAPNEGDRGAGASGEVKDLLNEATTLLKSLRPAASIKAIRLSLKFEKEDEKAVSEEEWSRAQEVNVELAAGTAVLRLLPWTKTLLTKDEVQVIVPLGVLISLGYEAVWEKTRFELTDPAGITLDTRVENSCPTISEDLAMELIQEIERSMVRERARLAFLSGENVGLEVSDDEARHLEELKNLFPEVPHHLVERLLPKKGWTGEGLPWNRHERRRVRKAKEVVIHLFSGDSKQFWQKELEAENRVVICVDTVIHPGLNLLRDDVFAYLLDIADSGSLCTLLGGPPCRTMSRLRYRQPGPPPLREREGPHRFGLPQLDRYLKKQVEDDATLYLRQLYLYHRAATARKDRVTLSALEQPEDPEEYIREEEKKLQRYASYWSWPEWRSFKERWNMMEVCFDQGPMGHQRRKPTRLGTNIPRLVELQDIRGPGVGGGTALAEDLAERIKQSREWSTWAPGLKAALAAGIRETLQNPEAMVKRMDLEETIHLPGDPRPRADGQGHLPERREKQALEEEVFEEVIVPKENTAASSSGPIAGNHDRRTFELLMGGTPEGLQLGSWEISERTTMEDLDQRNPVHASPVPLRSPSSPGEASDGVGVEESTVDSCCDEDNLKACHEKLIEQKEVRITQLEARVKSLEMELEKAQNKLLQKEREESDVAKAQQELLQELKTRKAVQYELICTGQQVCEMQEKIYEQEKRIQKLTACMKSPAARPRVVTASQVQPLPSPIARQFSDNCDGLGRLVEGSTTYDSPMTARSISSASCISTPSERFGSKESTGYRTPRVSVPSIIRPATYNVQSPSSGATTPLSARIRSNFAHTPSTPILQSVLVPSHCVGMQSPVWSPPKATVVQSVQSPQGSLTRLR</sequence>
<keyword evidence="7" id="KW-1185">Reference proteome</keyword>